<dbReference type="AlphaFoldDB" id="A0A4Z2H801"/>
<accession>A0A4Z2H801</accession>
<evidence type="ECO:0000256" key="1">
    <source>
        <dbReference type="SAM" id="MobiDB-lite"/>
    </source>
</evidence>
<reference evidence="2 3" key="1">
    <citation type="submission" date="2019-03" db="EMBL/GenBank/DDBJ databases">
        <title>First draft genome of Liparis tanakae, snailfish: a comprehensive survey of snailfish specific genes.</title>
        <authorList>
            <person name="Kim W."/>
            <person name="Song I."/>
            <person name="Jeong J.-H."/>
            <person name="Kim D."/>
            <person name="Kim S."/>
            <person name="Ryu S."/>
            <person name="Song J.Y."/>
            <person name="Lee S.K."/>
        </authorList>
    </citation>
    <scope>NUCLEOTIDE SEQUENCE [LARGE SCALE GENOMIC DNA]</scope>
    <source>
        <tissue evidence="2">Muscle</tissue>
    </source>
</reference>
<organism evidence="2 3">
    <name type="scientific">Liparis tanakae</name>
    <name type="common">Tanaka's snailfish</name>
    <dbReference type="NCBI Taxonomy" id="230148"/>
    <lineage>
        <taxon>Eukaryota</taxon>
        <taxon>Metazoa</taxon>
        <taxon>Chordata</taxon>
        <taxon>Craniata</taxon>
        <taxon>Vertebrata</taxon>
        <taxon>Euteleostomi</taxon>
        <taxon>Actinopterygii</taxon>
        <taxon>Neopterygii</taxon>
        <taxon>Teleostei</taxon>
        <taxon>Neoteleostei</taxon>
        <taxon>Acanthomorphata</taxon>
        <taxon>Eupercaria</taxon>
        <taxon>Perciformes</taxon>
        <taxon>Cottioidei</taxon>
        <taxon>Cottales</taxon>
        <taxon>Liparidae</taxon>
        <taxon>Liparis</taxon>
    </lineage>
</organism>
<feature type="region of interest" description="Disordered" evidence="1">
    <location>
        <begin position="1"/>
        <end position="56"/>
    </location>
</feature>
<proteinExistence type="predicted"/>
<dbReference type="EMBL" id="SRLO01000312">
    <property type="protein sequence ID" value="TNN61640.1"/>
    <property type="molecule type" value="Genomic_DNA"/>
</dbReference>
<sequence>MEEVWIPGSYSRSRHESQGSMSEAGKTKGYSTNKERQNQQTHTGYRELTRLPGQKTHQTEIQLVMIQQGSNERPKYRSALENLGTPERIYRSTNKRAGQRNSTMKRTKL</sequence>
<protein>
    <submittedName>
        <fullName evidence="2">Uncharacterized protein</fullName>
    </submittedName>
</protein>
<name>A0A4Z2H801_9TELE</name>
<evidence type="ECO:0000313" key="3">
    <source>
        <dbReference type="Proteomes" id="UP000314294"/>
    </source>
</evidence>
<keyword evidence="3" id="KW-1185">Reference proteome</keyword>
<comment type="caution">
    <text evidence="2">The sequence shown here is derived from an EMBL/GenBank/DDBJ whole genome shotgun (WGS) entry which is preliminary data.</text>
</comment>
<feature type="compositionally biased region" description="Basic residues" evidence="1">
    <location>
        <begin position="93"/>
        <end position="109"/>
    </location>
</feature>
<dbReference type="Proteomes" id="UP000314294">
    <property type="component" value="Unassembled WGS sequence"/>
</dbReference>
<gene>
    <name evidence="2" type="ORF">EYF80_028145</name>
</gene>
<evidence type="ECO:0000313" key="2">
    <source>
        <dbReference type="EMBL" id="TNN61640.1"/>
    </source>
</evidence>
<feature type="region of interest" description="Disordered" evidence="1">
    <location>
        <begin position="81"/>
        <end position="109"/>
    </location>
</feature>